<dbReference type="SUPFAM" id="SSF56801">
    <property type="entry name" value="Acetyl-CoA synthetase-like"/>
    <property type="match status" value="1"/>
</dbReference>
<proteinExistence type="predicted"/>
<evidence type="ECO:0000259" key="1">
    <source>
        <dbReference type="Pfam" id="PF00501"/>
    </source>
</evidence>
<feature type="domain" description="AMP-dependent synthetase/ligase" evidence="1">
    <location>
        <begin position="7"/>
        <end position="57"/>
    </location>
</feature>
<protein>
    <recommendedName>
        <fullName evidence="1">AMP-dependent synthetase/ligase domain-containing protein</fullName>
    </recommendedName>
</protein>
<accession>A0A382UPJ2</accession>
<dbReference type="AlphaFoldDB" id="A0A382UPJ2"/>
<reference evidence="2" key="1">
    <citation type="submission" date="2018-05" db="EMBL/GenBank/DDBJ databases">
        <authorList>
            <person name="Lanie J.A."/>
            <person name="Ng W.-L."/>
            <person name="Kazmierczak K.M."/>
            <person name="Andrzejewski T.M."/>
            <person name="Davidsen T.M."/>
            <person name="Wayne K.J."/>
            <person name="Tettelin H."/>
            <person name="Glass J.I."/>
            <person name="Rusch D."/>
            <person name="Podicherti R."/>
            <person name="Tsui H.-C.T."/>
            <person name="Winkler M.E."/>
        </authorList>
    </citation>
    <scope>NUCLEOTIDE SEQUENCE</scope>
</reference>
<organism evidence="2">
    <name type="scientific">marine metagenome</name>
    <dbReference type="NCBI Taxonomy" id="408172"/>
    <lineage>
        <taxon>unclassified sequences</taxon>
        <taxon>metagenomes</taxon>
        <taxon>ecological metagenomes</taxon>
    </lineage>
</organism>
<name>A0A382UPJ2_9ZZZZ</name>
<feature type="non-terminal residue" evidence="2">
    <location>
        <position position="57"/>
    </location>
</feature>
<evidence type="ECO:0000313" key="2">
    <source>
        <dbReference type="EMBL" id="SVD36179.1"/>
    </source>
</evidence>
<dbReference type="InterPro" id="IPR000873">
    <property type="entry name" value="AMP-dep_synth/lig_dom"/>
</dbReference>
<dbReference type="Pfam" id="PF00501">
    <property type="entry name" value="AMP-binding"/>
    <property type="match status" value="1"/>
</dbReference>
<dbReference type="EMBL" id="UINC01145819">
    <property type="protein sequence ID" value="SVD36179.1"/>
    <property type="molecule type" value="Genomic_DNA"/>
</dbReference>
<sequence>MYPGKYATQHPDKAAFIMAESGEVVTYRDYEARCNRLAHLLREQGLDRLDHYAIYME</sequence>
<gene>
    <name evidence="2" type="ORF">METZ01_LOCUS389033</name>
</gene>
<dbReference type="Gene3D" id="3.40.50.980">
    <property type="match status" value="1"/>
</dbReference>